<dbReference type="Proteomes" id="UP001295423">
    <property type="component" value="Unassembled WGS sequence"/>
</dbReference>
<dbReference type="InterPro" id="IPR041569">
    <property type="entry name" value="AAA_lid_3"/>
</dbReference>
<comment type="cofactor">
    <cofactor evidence="4">
        <name>Mg(2+)</name>
        <dbReference type="ChEBI" id="CHEBI:18420"/>
    </cofactor>
    <text evidence="4">Binds 1 Mg(2+) ion per subunit.</text>
</comment>
<comment type="caution">
    <text evidence="8">The sequence shown here is derived from an EMBL/GenBank/DDBJ whole genome shotgun (WGS) entry which is preliminary data.</text>
</comment>
<keyword evidence="4" id="KW-0813">Transport</keyword>
<dbReference type="AlphaFoldDB" id="A0AAD2CP69"/>
<name>A0AAD2CP69_9STRA</name>
<feature type="region of interest" description="Disordered" evidence="5">
    <location>
        <begin position="160"/>
        <end position="256"/>
    </location>
</feature>
<dbReference type="FunFam" id="3.40.50.300:FF:000154">
    <property type="entry name" value="Vesicle-fusing ATPase 1"/>
    <property type="match status" value="1"/>
</dbReference>
<keyword evidence="6" id="KW-0732">Signal</keyword>
<feature type="compositionally biased region" description="Acidic residues" evidence="5">
    <location>
        <begin position="612"/>
        <end position="621"/>
    </location>
</feature>
<evidence type="ECO:0000256" key="4">
    <source>
        <dbReference type="RuleBase" id="RU367045"/>
    </source>
</evidence>
<dbReference type="GO" id="GO:0035494">
    <property type="term" value="P:SNARE complex disassembly"/>
    <property type="evidence" value="ECO:0007669"/>
    <property type="project" value="InterPro"/>
</dbReference>
<comment type="function">
    <text evidence="4">Required for vesicle-mediated transport. Catalyzes the fusion of transport vesicles within the Golgi cisternae. Is also required for transport from the endoplasmic reticulum to the Golgi stack. Seems to function as a fusion protein required for the delivery of cargo proteins to all compartments of the Golgi stack independent of vesicle origin.</text>
</comment>
<evidence type="ECO:0000259" key="7">
    <source>
        <dbReference type="SMART" id="SM00382"/>
    </source>
</evidence>
<dbReference type="Gene3D" id="3.40.50.300">
    <property type="entry name" value="P-loop containing nucleotide triphosphate hydrolases"/>
    <property type="match status" value="1"/>
</dbReference>
<feature type="compositionally biased region" description="Basic and acidic residues" evidence="5">
    <location>
        <begin position="233"/>
        <end position="242"/>
    </location>
</feature>
<proteinExistence type="inferred from homology"/>
<reference evidence="8" key="1">
    <citation type="submission" date="2023-08" db="EMBL/GenBank/DDBJ databases">
        <authorList>
            <person name="Audoor S."/>
            <person name="Bilcke G."/>
        </authorList>
    </citation>
    <scope>NUCLEOTIDE SEQUENCE</scope>
</reference>
<evidence type="ECO:0000313" key="9">
    <source>
        <dbReference type="Proteomes" id="UP001295423"/>
    </source>
</evidence>
<sequence length="632" mass="68820">MNRFGDRISCLVLTILCQFVIGTAFLTPTSCRAVASSPSRQDMKNVPTPLASSSSSSSSSSCSDFTPDVDKNTVYVRGLMENLSTLCDKYIVTGSEPTRKRLLNVLDRIYAESFDRDLVLQSVRMAKRAAVPFNDEKYLRERNTRSNEYIMEQKSWKKTDKELGRNDAEERRQEAASRKEWESQRTSQVGDSVADNLQGRSALSRRDNGSQKPDLFMSNVMNPTPETINTMAQEKKELHDEMEGTNGSSEPQEGQSLSVEPAVYESAANRVSELIAKAGGGSQFEGETLGIGGLDDVLAQVKRRVWIPLAAPPSLLQDLGIHPVRGLLLYGRPGCGKTLLARTLGNILSPMRPITVVSGPEILDKFVGSSEKNLREIFDNPPDIYDNYRIGEADGGQAISSAALHVVVMDEFDAVARTRGGKGGKGDQGDAGVARDSVVNQLLAKMDGVHPLPVPTLVIGLTNKRSLVDTALLRPGRFEVQVEVPPPKTVEARVSILKVHTQNMNRAGRLLVRDPPKGTAAEKYYHEHTSSYILSYDELLEDIAQQCEGYSGAALAGVTRAAASHALERAVGEISLNGDSSAGNSMMDCLVTPADFKEAVADVKTSMGTSDFSEESEEQGEEEKPNGEEKTE</sequence>
<evidence type="ECO:0000256" key="6">
    <source>
        <dbReference type="SAM" id="SignalP"/>
    </source>
</evidence>
<evidence type="ECO:0000256" key="5">
    <source>
        <dbReference type="SAM" id="MobiDB-lite"/>
    </source>
</evidence>
<feature type="compositionally biased region" description="Polar residues" evidence="5">
    <location>
        <begin position="219"/>
        <end position="232"/>
    </location>
</feature>
<keyword evidence="4" id="KW-0460">Magnesium</keyword>
<dbReference type="GO" id="GO:0046872">
    <property type="term" value="F:metal ion binding"/>
    <property type="evidence" value="ECO:0007669"/>
    <property type="project" value="UniProtKB-UniRule"/>
</dbReference>
<dbReference type="GO" id="GO:0043001">
    <property type="term" value="P:Golgi to plasma membrane protein transport"/>
    <property type="evidence" value="ECO:0007669"/>
    <property type="project" value="TreeGrafter"/>
</dbReference>
<dbReference type="Pfam" id="PF00004">
    <property type="entry name" value="AAA"/>
    <property type="match status" value="1"/>
</dbReference>
<feature type="compositionally biased region" description="Basic and acidic residues" evidence="5">
    <location>
        <begin position="160"/>
        <end position="183"/>
    </location>
</feature>
<dbReference type="InterPro" id="IPR039812">
    <property type="entry name" value="Vesicle-fus_ATPase"/>
</dbReference>
<protein>
    <recommendedName>
        <fullName evidence="4">Vesicle-fusing ATPase</fullName>
        <ecNumber evidence="4">3.6.4.6</ecNumber>
    </recommendedName>
</protein>
<evidence type="ECO:0000313" key="8">
    <source>
        <dbReference type="EMBL" id="CAJ1940092.1"/>
    </source>
</evidence>
<feature type="domain" description="AAA+ ATPase" evidence="7">
    <location>
        <begin position="323"/>
        <end position="488"/>
    </location>
</feature>
<keyword evidence="4" id="KW-0963">Cytoplasm</keyword>
<dbReference type="Pfam" id="PF17862">
    <property type="entry name" value="AAA_lid_3"/>
    <property type="match status" value="1"/>
</dbReference>
<feature type="compositionally biased region" description="Polar residues" evidence="5">
    <location>
        <begin position="245"/>
        <end position="256"/>
    </location>
</feature>
<organism evidence="8 9">
    <name type="scientific">Cylindrotheca closterium</name>
    <dbReference type="NCBI Taxonomy" id="2856"/>
    <lineage>
        <taxon>Eukaryota</taxon>
        <taxon>Sar</taxon>
        <taxon>Stramenopiles</taxon>
        <taxon>Ochrophyta</taxon>
        <taxon>Bacillariophyta</taxon>
        <taxon>Bacillariophyceae</taxon>
        <taxon>Bacillariophycidae</taxon>
        <taxon>Bacillariales</taxon>
        <taxon>Bacillariaceae</taxon>
        <taxon>Cylindrotheca</taxon>
    </lineage>
</organism>
<accession>A0AAD2CP69</accession>
<dbReference type="SMART" id="SM00382">
    <property type="entry name" value="AAA"/>
    <property type="match status" value="1"/>
</dbReference>
<feature type="signal peptide" evidence="6">
    <location>
        <begin position="1"/>
        <end position="24"/>
    </location>
</feature>
<dbReference type="InterPro" id="IPR003593">
    <property type="entry name" value="AAA+_ATPase"/>
</dbReference>
<dbReference type="InterPro" id="IPR027417">
    <property type="entry name" value="P-loop_NTPase"/>
</dbReference>
<keyword evidence="2 4" id="KW-0547">Nucleotide-binding</keyword>
<keyword evidence="4" id="KW-0479">Metal-binding</keyword>
<evidence type="ECO:0000256" key="1">
    <source>
        <dbReference type="ARBA" id="ARBA00006914"/>
    </source>
</evidence>
<comment type="catalytic activity">
    <reaction evidence="4">
        <text>ATP + H2O = ADP + phosphate + H(+)</text>
        <dbReference type="Rhea" id="RHEA:13065"/>
        <dbReference type="ChEBI" id="CHEBI:15377"/>
        <dbReference type="ChEBI" id="CHEBI:15378"/>
        <dbReference type="ChEBI" id="CHEBI:30616"/>
        <dbReference type="ChEBI" id="CHEBI:43474"/>
        <dbReference type="ChEBI" id="CHEBI:456216"/>
        <dbReference type="EC" id="3.6.4.6"/>
    </reaction>
</comment>
<feature type="region of interest" description="Disordered" evidence="5">
    <location>
        <begin position="37"/>
        <end position="66"/>
    </location>
</feature>
<dbReference type="Gene3D" id="1.10.8.60">
    <property type="match status" value="1"/>
</dbReference>
<dbReference type="EC" id="3.6.4.6" evidence="4"/>
<comment type="similarity">
    <text evidence="1 4">Belongs to the AAA ATPase family.</text>
</comment>
<feature type="chain" id="PRO_5042249030" description="Vesicle-fusing ATPase" evidence="6">
    <location>
        <begin position="25"/>
        <end position="632"/>
    </location>
</feature>
<dbReference type="EMBL" id="CAKOGP040000890">
    <property type="protein sequence ID" value="CAJ1940092.1"/>
    <property type="molecule type" value="Genomic_DNA"/>
</dbReference>
<dbReference type="InterPro" id="IPR003959">
    <property type="entry name" value="ATPase_AAA_core"/>
</dbReference>
<dbReference type="GO" id="GO:0016887">
    <property type="term" value="F:ATP hydrolysis activity"/>
    <property type="evidence" value="ECO:0007669"/>
    <property type="project" value="InterPro"/>
</dbReference>
<evidence type="ECO:0000256" key="3">
    <source>
        <dbReference type="ARBA" id="ARBA00022840"/>
    </source>
</evidence>
<keyword evidence="3 4" id="KW-0067">ATP-binding</keyword>
<gene>
    <name evidence="8" type="ORF">CYCCA115_LOCUS6867</name>
</gene>
<feature type="compositionally biased region" description="Low complexity" evidence="5">
    <location>
        <begin position="52"/>
        <end position="63"/>
    </location>
</feature>
<evidence type="ECO:0000256" key="2">
    <source>
        <dbReference type="ARBA" id="ARBA00022741"/>
    </source>
</evidence>
<dbReference type="GO" id="GO:0006891">
    <property type="term" value="P:intra-Golgi vesicle-mediated transport"/>
    <property type="evidence" value="ECO:0007669"/>
    <property type="project" value="TreeGrafter"/>
</dbReference>
<feature type="compositionally biased region" description="Basic and acidic residues" evidence="5">
    <location>
        <begin position="622"/>
        <end position="632"/>
    </location>
</feature>
<keyword evidence="4" id="KW-0378">Hydrolase</keyword>
<keyword evidence="4" id="KW-0931">ER-Golgi transport</keyword>
<dbReference type="GO" id="GO:0005524">
    <property type="term" value="F:ATP binding"/>
    <property type="evidence" value="ECO:0007669"/>
    <property type="project" value="UniProtKB-UniRule"/>
</dbReference>
<keyword evidence="4" id="KW-0653">Protein transport</keyword>
<dbReference type="PANTHER" id="PTHR23078:SF3">
    <property type="entry name" value="VESICLE-FUSING ATPASE"/>
    <property type="match status" value="1"/>
</dbReference>
<dbReference type="PANTHER" id="PTHR23078">
    <property type="entry name" value="VESICULAR-FUSION PROTEIN NSF"/>
    <property type="match status" value="1"/>
</dbReference>
<dbReference type="SUPFAM" id="SSF52540">
    <property type="entry name" value="P-loop containing nucleoside triphosphate hydrolases"/>
    <property type="match status" value="1"/>
</dbReference>
<dbReference type="GO" id="GO:0005795">
    <property type="term" value="C:Golgi stack"/>
    <property type="evidence" value="ECO:0007669"/>
    <property type="project" value="TreeGrafter"/>
</dbReference>
<comment type="subcellular location">
    <subcellularLocation>
        <location evidence="4">Cytoplasm</location>
    </subcellularLocation>
</comment>
<feature type="region of interest" description="Disordered" evidence="5">
    <location>
        <begin position="603"/>
        <end position="632"/>
    </location>
</feature>
<keyword evidence="9" id="KW-1185">Reference proteome</keyword>